<sequence length="450" mass="48427">MSLQVDAKGLQDSDPEKEQITTLETSAETCSTSSGGGNWFREALARLATWGVEFNGSVPSSSSRILPKRTDPRIYQIFCVWFSANVNVITFGAGTVGPIFFGTGMRDSLFVVIIVDAIYYGAAIPSILNVISMQGFLTLNCIVGGQALAGISDNLTDTTGIVIISLISLVVTFCGYRVLHWFEAIVWIPNAIGFIVMVVVGYPELRNAPLSSSSTLAPSVFLTSGATLAAFVASAHLLGAAFASAAVTVPSWQAGLGNGNNVGGLVAAILQPTGGFGKFLLVLLSLTTPSACAPTMYTVCTSLMTIAPFFAKIPRYVIAIISTAVLIPVAIVCDTHFYATFVQILSFIGYWVAPYIGIIFVEHFMFRRNTWSRYEVENAWDQPHLLPKGYAALFTFVLSIGFIVVFIEQGWWVGPVAKAGSGDIGMIMGFLFSGVLFCGTRWVERRQFNA</sequence>
<feature type="transmembrane region" description="Helical" evidence="4">
    <location>
        <begin position="215"/>
        <end position="242"/>
    </location>
</feature>
<feature type="transmembrane region" description="Helical" evidence="4">
    <location>
        <begin position="316"/>
        <end position="338"/>
    </location>
</feature>
<evidence type="ECO:0000256" key="3">
    <source>
        <dbReference type="SAM" id="MobiDB-lite"/>
    </source>
</evidence>
<proteinExistence type="inferred from homology"/>
<comment type="caution">
    <text evidence="5">The sequence shown here is derived from an EMBL/GenBank/DDBJ whole genome shotgun (WGS) entry which is preliminary data.</text>
</comment>
<dbReference type="EMBL" id="JANAWD010000025">
    <property type="protein sequence ID" value="KAJ3490622.1"/>
    <property type="molecule type" value="Genomic_DNA"/>
</dbReference>
<evidence type="ECO:0000313" key="5">
    <source>
        <dbReference type="EMBL" id="KAJ3490622.1"/>
    </source>
</evidence>
<gene>
    <name evidence="5" type="ORF">NLI96_g1321</name>
</gene>
<dbReference type="PANTHER" id="PTHR31806:SF5">
    <property type="entry name" value="PURINE-CYTOSINE PERMEASE FCY21"/>
    <property type="match status" value="1"/>
</dbReference>
<feature type="compositionally biased region" description="Basic and acidic residues" evidence="3">
    <location>
        <begin position="9"/>
        <end position="19"/>
    </location>
</feature>
<evidence type="ECO:0008006" key="7">
    <source>
        <dbReference type="Google" id="ProtNLM"/>
    </source>
</evidence>
<dbReference type="Gene3D" id="1.10.4160.10">
    <property type="entry name" value="Hydantoin permease"/>
    <property type="match status" value="1"/>
</dbReference>
<name>A0AAD5VCB1_9APHY</name>
<feature type="transmembrane region" description="Helical" evidence="4">
    <location>
        <begin position="108"/>
        <end position="128"/>
    </location>
</feature>
<evidence type="ECO:0000256" key="4">
    <source>
        <dbReference type="SAM" id="Phobius"/>
    </source>
</evidence>
<feature type="transmembrane region" description="Helical" evidence="4">
    <location>
        <begin position="390"/>
        <end position="412"/>
    </location>
</feature>
<dbReference type="GO" id="GO:0022857">
    <property type="term" value="F:transmembrane transporter activity"/>
    <property type="evidence" value="ECO:0007669"/>
    <property type="project" value="InterPro"/>
</dbReference>
<feature type="transmembrane region" description="Helical" evidence="4">
    <location>
        <begin position="424"/>
        <end position="443"/>
    </location>
</feature>
<feature type="region of interest" description="Disordered" evidence="3">
    <location>
        <begin position="1"/>
        <end position="29"/>
    </location>
</feature>
<evidence type="ECO:0000256" key="2">
    <source>
        <dbReference type="PIRNR" id="PIRNR002744"/>
    </source>
</evidence>
<keyword evidence="6" id="KW-1185">Reference proteome</keyword>
<keyword evidence="2 4" id="KW-0472">Membrane</keyword>
<dbReference type="PIRSF" id="PIRSF002744">
    <property type="entry name" value="Pur-cyt_permease"/>
    <property type="match status" value="1"/>
</dbReference>
<reference evidence="5" key="1">
    <citation type="submission" date="2022-07" db="EMBL/GenBank/DDBJ databases">
        <title>Genome Sequence of Physisporinus lineatus.</title>
        <authorList>
            <person name="Buettner E."/>
        </authorList>
    </citation>
    <scope>NUCLEOTIDE SEQUENCE</scope>
    <source>
        <strain evidence="5">VT162</strain>
    </source>
</reference>
<protein>
    <recommendedName>
        <fullName evidence="7">Purine-cytosine permease</fullName>
    </recommendedName>
</protein>
<feature type="compositionally biased region" description="Polar residues" evidence="3">
    <location>
        <begin position="20"/>
        <end position="29"/>
    </location>
</feature>
<evidence type="ECO:0000256" key="1">
    <source>
        <dbReference type="ARBA" id="ARBA00022448"/>
    </source>
</evidence>
<dbReference type="PANTHER" id="PTHR31806">
    <property type="entry name" value="PURINE-CYTOSINE PERMEASE FCY2-RELATED"/>
    <property type="match status" value="1"/>
</dbReference>
<accession>A0AAD5VCB1</accession>
<feature type="transmembrane region" description="Helical" evidence="4">
    <location>
        <begin position="74"/>
        <end position="101"/>
    </location>
</feature>
<keyword evidence="4" id="KW-1133">Transmembrane helix</keyword>
<feature type="transmembrane region" description="Helical" evidence="4">
    <location>
        <begin position="184"/>
        <end position="203"/>
    </location>
</feature>
<comment type="similarity">
    <text evidence="2">Belongs to the purine-cytosine permease (2.A.39) family.</text>
</comment>
<organism evidence="5 6">
    <name type="scientific">Meripilus lineatus</name>
    <dbReference type="NCBI Taxonomy" id="2056292"/>
    <lineage>
        <taxon>Eukaryota</taxon>
        <taxon>Fungi</taxon>
        <taxon>Dikarya</taxon>
        <taxon>Basidiomycota</taxon>
        <taxon>Agaricomycotina</taxon>
        <taxon>Agaricomycetes</taxon>
        <taxon>Polyporales</taxon>
        <taxon>Meripilaceae</taxon>
        <taxon>Meripilus</taxon>
    </lineage>
</organism>
<dbReference type="GO" id="GO:0005886">
    <property type="term" value="C:plasma membrane"/>
    <property type="evidence" value="ECO:0007669"/>
    <property type="project" value="TreeGrafter"/>
</dbReference>
<dbReference type="InterPro" id="IPR026030">
    <property type="entry name" value="Pur-cyt_permease_Fcy2/21/22"/>
</dbReference>
<dbReference type="AlphaFoldDB" id="A0AAD5VCB1"/>
<feature type="transmembrane region" description="Helical" evidence="4">
    <location>
        <begin position="344"/>
        <end position="366"/>
    </location>
</feature>
<dbReference type="Proteomes" id="UP001212997">
    <property type="component" value="Unassembled WGS sequence"/>
</dbReference>
<keyword evidence="1 2" id="KW-0813">Transport</keyword>
<keyword evidence="4" id="KW-0812">Transmembrane</keyword>
<evidence type="ECO:0000313" key="6">
    <source>
        <dbReference type="Proteomes" id="UP001212997"/>
    </source>
</evidence>